<reference evidence="1 2" key="1">
    <citation type="submission" date="2015-12" db="EMBL/GenBank/DDBJ databases">
        <title>The genome of Folsomia candida.</title>
        <authorList>
            <person name="Faddeeva A."/>
            <person name="Derks M.F."/>
            <person name="Anvar Y."/>
            <person name="Smit S."/>
            <person name="Van Straalen N."/>
            <person name="Roelofs D."/>
        </authorList>
    </citation>
    <scope>NUCLEOTIDE SEQUENCE [LARGE SCALE GENOMIC DNA]</scope>
    <source>
        <strain evidence="1 2">VU population</strain>
        <tissue evidence="1">Whole body</tissue>
    </source>
</reference>
<dbReference type="AlphaFoldDB" id="A0A226D861"/>
<evidence type="ECO:0000313" key="1">
    <source>
        <dbReference type="EMBL" id="OXA41044.1"/>
    </source>
</evidence>
<accession>A0A226D861</accession>
<keyword evidence="2" id="KW-1185">Reference proteome</keyword>
<sequence length="369" mass="42189">MRFSRRVSNFEVRMSSEMGVVGHKVTALRRSFERGFEKSTVLSFHDPELVRGEEEEDYKFEELVRGGEEEDYKFEELVRGGEEEDYKFEELVRGGEEEDYKFEEWVRGGEDEDLKFEEWLKKTLDVDAEIRLDDKEGAEIDEVRRFDYDLIDSNTWATIGVTLSLGLLSWLWSLGNLKSPETMLNNSQQSEVLAGRMGELMSGINLTTTYIQLKSLGGGDEKSVADYFWSGFSKNLDPLEIGHYEIKVVILPPSSSNRSDASIYFTHDDHSFVLKGFKSHMADEPAYLWEIDGCTFPVPVPLKAWLGVYKIAEYNATLLSLNWPSGYTLHTIAYKCQPKAPFWPTYGIVTSNVSHVLDSSLNILLTARI</sequence>
<dbReference type="Proteomes" id="UP000198287">
    <property type="component" value="Unassembled WGS sequence"/>
</dbReference>
<organism evidence="1 2">
    <name type="scientific">Folsomia candida</name>
    <name type="common">Springtail</name>
    <dbReference type="NCBI Taxonomy" id="158441"/>
    <lineage>
        <taxon>Eukaryota</taxon>
        <taxon>Metazoa</taxon>
        <taxon>Ecdysozoa</taxon>
        <taxon>Arthropoda</taxon>
        <taxon>Hexapoda</taxon>
        <taxon>Collembola</taxon>
        <taxon>Entomobryomorpha</taxon>
        <taxon>Isotomoidea</taxon>
        <taxon>Isotomidae</taxon>
        <taxon>Proisotominae</taxon>
        <taxon>Folsomia</taxon>
    </lineage>
</organism>
<evidence type="ECO:0000313" key="2">
    <source>
        <dbReference type="Proteomes" id="UP000198287"/>
    </source>
</evidence>
<dbReference type="EMBL" id="LNIX01000031">
    <property type="protein sequence ID" value="OXA41044.1"/>
    <property type="molecule type" value="Genomic_DNA"/>
</dbReference>
<comment type="caution">
    <text evidence="1">The sequence shown here is derived from an EMBL/GenBank/DDBJ whole genome shotgun (WGS) entry which is preliminary data.</text>
</comment>
<proteinExistence type="predicted"/>
<protein>
    <submittedName>
        <fullName evidence="1">Reticulocyte-binding protein 2 a</fullName>
    </submittedName>
</protein>
<name>A0A226D861_FOLCA</name>
<gene>
    <name evidence="1" type="ORF">Fcan01_24269</name>
</gene>